<gene>
    <name evidence="3" type="ordered locus">YEP0057</name>
</gene>
<dbReference type="Gene3D" id="3.30.2310.20">
    <property type="entry name" value="RelE-like"/>
    <property type="match status" value="1"/>
</dbReference>
<dbReference type="InterPro" id="IPR028344">
    <property type="entry name" value="ParE1/4"/>
</dbReference>
<dbReference type="RefSeq" id="WP_005176516.1">
    <property type="nucleotide sequence ID" value="NC_008791.1"/>
</dbReference>
<geneLocation type="plasmid" evidence="3 4">
    <name>pYVe8081</name>
</geneLocation>
<evidence type="ECO:0000256" key="1">
    <source>
        <dbReference type="ARBA" id="ARBA00022649"/>
    </source>
</evidence>
<accession>A1JUB0</accession>
<name>A1JUB0_YERE8</name>
<evidence type="ECO:0000313" key="4">
    <source>
        <dbReference type="Proteomes" id="UP000000642"/>
    </source>
</evidence>
<comment type="similarity">
    <text evidence="2">Belongs to the RelE toxin family.</text>
</comment>
<evidence type="ECO:0000313" key="3">
    <source>
        <dbReference type="EMBL" id="CAL10079.1"/>
    </source>
</evidence>
<dbReference type="EMBL" id="AM286416">
    <property type="protein sequence ID" value="CAL10079.1"/>
    <property type="molecule type" value="Genomic_DNA"/>
</dbReference>
<dbReference type="AlphaFoldDB" id="A1JUB0"/>
<dbReference type="KEGG" id="yen:YEP0057"/>
<dbReference type="HOGENOM" id="CLU_147162_3_1_6"/>
<keyword evidence="1" id="KW-1277">Toxin-antitoxin system</keyword>
<dbReference type="InterPro" id="IPR007712">
    <property type="entry name" value="RelE/ParE_toxin"/>
</dbReference>
<protein>
    <recommendedName>
        <fullName evidence="2">Toxin</fullName>
    </recommendedName>
</protein>
<dbReference type="eggNOG" id="COG3668">
    <property type="taxonomic scope" value="Bacteria"/>
</dbReference>
<dbReference type="Proteomes" id="UP000000642">
    <property type="component" value="Plasmid pYVe8081"/>
</dbReference>
<dbReference type="Pfam" id="PF05016">
    <property type="entry name" value="ParE_toxin"/>
    <property type="match status" value="1"/>
</dbReference>
<organism evidence="3 4">
    <name type="scientific">Yersinia enterocolitica serotype O:8 / biotype 1B (strain NCTC 13174 / 8081)</name>
    <dbReference type="NCBI Taxonomy" id="393305"/>
    <lineage>
        <taxon>Bacteria</taxon>
        <taxon>Pseudomonadati</taxon>
        <taxon>Pseudomonadota</taxon>
        <taxon>Gammaproteobacteria</taxon>
        <taxon>Enterobacterales</taxon>
        <taxon>Yersiniaceae</taxon>
        <taxon>Yersinia</taxon>
    </lineage>
</organism>
<keyword evidence="3" id="KW-0614">Plasmid</keyword>
<sequence length="100" mass="11824">MYKLSELADEDIYNIASYTIRHFGVTQAKLYHENLAKVFELLAKNLELGAECNWICSDMRRFQYKKHGIYYITLSNDILISRVLHQSIDIDAQDFPEYEQ</sequence>
<dbReference type="PIRSF" id="PIRSF029218">
    <property type="entry name" value="ParE"/>
    <property type="match status" value="1"/>
</dbReference>
<reference evidence="3 4" key="1">
    <citation type="journal article" date="2006" name="PLoS Genet.">
        <title>The complete genome sequence and comparative genome analysis of the high pathogenicity Yersinia enterocolitica strain 8081.</title>
        <authorList>
            <person name="Thomson N.R."/>
            <person name="Howard S."/>
            <person name="Wren B.W."/>
            <person name="Holden M.T.G."/>
            <person name="Crossman L."/>
            <person name="Challis G.L."/>
            <person name="Churcher C."/>
            <person name="Mungall K."/>
            <person name="Brooks K."/>
            <person name="Chillingworth T."/>
            <person name="Feltwell T."/>
            <person name="Abdellah Z."/>
            <person name="Hauser H."/>
            <person name="Jagels K."/>
            <person name="Maddison M."/>
            <person name="Moule S."/>
            <person name="Sanders M."/>
            <person name="Whitehead S."/>
            <person name="Quail M.A."/>
            <person name="Dougan G."/>
            <person name="Parkhill J."/>
            <person name="Prentice M.B."/>
        </authorList>
    </citation>
    <scope>NUCLEOTIDE SEQUENCE [LARGE SCALE GENOMIC DNA]</scope>
    <source>
        <strain evidence="4">NCTC 13174 / 8081</strain>
        <plasmid evidence="4">Plasmid pYVe8081</plasmid>
    </source>
</reference>
<proteinExistence type="inferred from homology"/>
<dbReference type="InterPro" id="IPR035093">
    <property type="entry name" value="RelE/ParE_toxin_dom_sf"/>
</dbReference>
<evidence type="ECO:0000256" key="2">
    <source>
        <dbReference type="PIRNR" id="PIRNR029218"/>
    </source>
</evidence>
<dbReference type="OrthoDB" id="516834at2"/>